<keyword evidence="2" id="KW-0812">Transmembrane</keyword>
<dbReference type="GO" id="GO:0005802">
    <property type="term" value="C:trans-Golgi network"/>
    <property type="evidence" value="ECO:0000318"/>
    <property type="project" value="GO_Central"/>
</dbReference>
<dbReference type="EMBL" id="AHAT01006192">
    <property type="status" value="NOT_ANNOTATED_CDS"/>
    <property type="molecule type" value="Genomic_DNA"/>
</dbReference>
<reference evidence="4" key="2">
    <citation type="submission" date="2025-08" db="UniProtKB">
        <authorList>
            <consortium name="Ensembl"/>
        </authorList>
    </citation>
    <scope>IDENTIFICATION</scope>
</reference>
<dbReference type="AlphaFoldDB" id="W5ND40"/>
<feature type="compositionally biased region" description="Basic and acidic residues" evidence="1">
    <location>
        <begin position="249"/>
        <end position="267"/>
    </location>
</feature>
<dbReference type="PANTHER" id="PTHR16502:SF0">
    <property type="entry name" value="KERATINOCYTE-ASSOCIATED TRANSMEMBRANE PROTEIN 2"/>
    <property type="match status" value="1"/>
</dbReference>
<feature type="compositionally biased region" description="Low complexity" evidence="1">
    <location>
        <begin position="47"/>
        <end position="60"/>
    </location>
</feature>
<dbReference type="STRING" id="7918.ENSLOCP00000018549"/>
<evidence type="ECO:0000313" key="4">
    <source>
        <dbReference type="Ensembl" id="ENSLOCP00000018549.1"/>
    </source>
</evidence>
<feature type="compositionally biased region" description="Polar residues" evidence="1">
    <location>
        <begin position="24"/>
        <end position="37"/>
    </location>
</feature>
<feature type="compositionally biased region" description="Polar residues" evidence="1">
    <location>
        <begin position="148"/>
        <end position="163"/>
    </location>
</feature>
<feature type="compositionally biased region" description="Acidic residues" evidence="1">
    <location>
        <begin position="229"/>
        <end position="248"/>
    </location>
</feature>
<keyword evidence="5" id="KW-1185">Reference proteome</keyword>
<dbReference type="GeneID" id="102693735"/>
<evidence type="ECO:0000256" key="2">
    <source>
        <dbReference type="SAM" id="Phobius"/>
    </source>
</evidence>
<evidence type="ECO:0000256" key="1">
    <source>
        <dbReference type="SAM" id="MobiDB-lite"/>
    </source>
</evidence>
<keyword evidence="3" id="KW-0732">Signal</keyword>
<dbReference type="PANTHER" id="PTHR16502">
    <property type="entry name" value="KERATINOCYTE-ASSOCIATED TRANSMEMBRANE PROTEIN 2"/>
    <property type="match status" value="1"/>
</dbReference>
<dbReference type="OMA" id="QDSYNTE"/>
<evidence type="ECO:0000313" key="5">
    <source>
        <dbReference type="Proteomes" id="UP000018468"/>
    </source>
</evidence>
<protein>
    <submittedName>
        <fullName evidence="4">Trans-Golgi network integral membrane protein 2-like</fullName>
    </submittedName>
</protein>
<name>W5ND40_LEPOC</name>
<feature type="compositionally biased region" description="Basic and acidic residues" evidence="1">
    <location>
        <begin position="190"/>
        <end position="201"/>
    </location>
</feature>
<feature type="region of interest" description="Disordered" evidence="1">
    <location>
        <begin position="24"/>
        <end position="284"/>
    </location>
</feature>
<feature type="chain" id="PRO_5004869556" evidence="3">
    <location>
        <begin position="24"/>
        <end position="340"/>
    </location>
</feature>
<dbReference type="eggNOG" id="ENOG502S6YU">
    <property type="taxonomic scope" value="Eukaryota"/>
</dbReference>
<accession>W5ND40</accession>
<organism evidence="4 5">
    <name type="scientific">Lepisosteus oculatus</name>
    <name type="common">Spotted gar</name>
    <dbReference type="NCBI Taxonomy" id="7918"/>
    <lineage>
        <taxon>Eukaryota</taxon>
        <taxon>Metazoa</taxon>
        <taxon>Chordata</taxon>
        <taxon>Craniata</taxon>
        <taxon>Vertebrata</taxon>
        <taxon>Euteleostomi</taxon>
        <taxon>Actinopterygii</taxon>
        <taxon>Neopterygii</taxon>
        <taxon>Holostei</taxon>
        <taxon>Semionotiformes</taxon>
        <taxon>Lepisosteidae</taxon>
        <taxon>Lepisosteus</taxon>
    </lineage>
</organism>
<dbReference type="GeneTree" id="ENSGT00530000064712"/>
<dbReference type="GO" id="GO:0005768">
    <property type="term" value="C:endosome"/>
    <property type="evidence" value="ECO:0000318"/>
    <property type="project" value="GO_Central"/>
</dbReference>
<reference evidence="5" key="1">
    <citation type="submission" date="2011-12" db="EMBL/GenBank/DDBJ databases">
        <title>The Draft Genome of Lepisosteus oculatus.</title>
        <authorList>
            <consortium name="The Broad Institute Genome Assembly &amp; Analysis Group"/>
            <consortium name="Computational R&amp;D Group"/>
            <consortium name="and Sequencing Platform"/>
            <person name="Di Palma F."/>
            <person name="Alfoldi J."/>
            <person name="Johnson J."/>
            <person name="Berlin A."/>
            <person name="Gnerre S."/>
            <person name="Jaffe D."/>
            <person name="MacCallum I."/>
            <person name="Young S."/>
            <person name="Walker B.J."/>
            <person name="Lander E.S."/>
            <person name="Lindblad-Toh K."/>
        </authorList>
    </citation>
    <scope>NUCLEOTIDE SEQUENCE [LARGE SCALE GENOMIC DNA]</scope>
</reference>
<feature type="compositionally biased region" description="Basic and acidic residues" evidence="1">
    <location>
        <begin position="165"/>
        <end position="176"/>
    </location>
</feature>
<proteinExistence type="predicted"/>
<dbReference type="CTD" id="10618"/>
<dbReference type="Pfam" id="PF17818">
    <property type="entry name" value="KCT2"/>
    <property type="match status" value="1"/>
</dbReference>
<dbReference type="OrthoDB" id="5846619at2759"/>
<dbReference type="Ensembl" id="ENSLOCT00000018581.1">
    <property type="protein sequence ID" value="ENSLOCP00000018549.1"/>
    <property type="gene ID" value="ENSLOCG00000015074.1"/>
</dbReference>
<sequence>MCRVVIILSVVWLFLAVASTGNAADVNSRNNQSTTSKGEIGSPSVGQKTSSTSHQDQSQTIDQNAASHVESSTTVQTAVVFSGPSTSANRSGNPSVATKQTQDSVAEKPRTTNIQEQSEQGGNSPEGDKDKTTNPDSVQDPPNKDPQSKSTSVPDKQTTSEPISDTEKTQSTEEKNSGAAPGTKMVTSTEQRHPDTAEKQPEIVSTRTPTAPMTGESQDNDQDKKPTEAQEEGEGDEGEEGEEDEGEVEDKGEKTDDVSVDDSKDNSRLNNQDSSGLQPKDDSESSHFFAYLVSSAMLVAVLYIGYHNKRKIIAYVLEGRRSRTLRRPKSNEYQRLEQKL</sequence>
<reference evidence="4" key="3">
    <citation type="submission" date="2025-09" db="UniProtKB">
        <authorList>
            <consortium name="Ensembl"/>
        </authorList>
    </citation>
    <scope>IDENTIFICATION</scope>
</reference>
<dbReference type="InParanoid" id="W5ND40"/>
<feature type="compositionally biased region" description="Polar residues" evidence="1">
    <location>
        <begin position="61"/>
        <end position="104"/>
    </location>
</feature>
<feature type="signal peptide" evidence="3">
    <location>
        <begin position="1"/>
        <end position="23"/>
    </location>
</feature>
<keyword evidence="2" id="KW-0472">Membrane</keyword>
<dbReference type="Bgee" id="ENSLOCG00000015074">
    <property type="expression patterns" value="Expressed in ovary and 13 other cell types or tissues"/>
</dbReference>
<feature type="compositionally biased region" description="Polar residues" evidence="1">
    <location>
        <begin position="268"/>
        <end position="277"/>
    </location>
</feature>
<dbReference type="Proteomes" id="UP000018468">
    <property type="component" value="Linkage group LG1"/>
</dbReference>
<dbReference type="KEGG" id="loc:102693735"/>
<keyword evidence="2" id="KW-1133">Transmembrane helix</keyword>
<dbReference type="GO" id="GO:0030140">
    <property type="term" value="C:trans-Golgi network transport vesicle"/>
    <property type="evidence" value="ECO:0000318"/>
    <property type="project" value="GO_Central"/>
</dbReference>
<feature type="compositionally biased region" description="Polar residues" evidence="1">
    <location>
        <begin position="111"/>
        <end position="123"/>
    </location>
</feature>
<feature type="compositionally biased region" description="Polar residues" evidence="1">
    <location>
        <begin position="203"/>
        <end position="217"/>
    </location>
</feature>
<evidence type="ECO:0000256" key="3">
    <source>
        <dbReference type="SAM" id="SignalP"/>
    </source>
</evidence>
<dbReference type="HOGENOM" id="CLU_816263_0_0_1"/>
<dbReference type="InterPro" id="IPR037645">
    <property type="entry name" value="KCT2"/>
</dbReference>
<feature type="transmembrane region" description="Helical" evidence="2">
    <location>
        <begin position="288"/>
        <end position="306"/>
    </location>
</feature>